<dbReference type="EMBL" id="MWAK01000464">
    <property type="protein sequence ID" value="OPZ88705.1"/>
    <property type="molecule type" value="Genomic_DNA"/>
</dbReference>
<reference evidence="1" key="1">
    <citation type="submission" date="2017-02" db="EMBL/GenBank/DDBJ databases">
        <title>Delving into the versatile metabolic prowess of the omnipresent phylum Bacteroidetes.</title>
        <authorList>
            <person name="Nobu M.K."/>
            <person name="Mei R."/>
            <person name="Narihiro T."/>
            <person name="Kuroda K."/>
            <person name="Liu W.-T."/>
        </authorList>
    </citation>
    <scope>NUCLEOTIDE SEQUENCE</scope>
    <source>
        <strain evidence="1">ADurb.Bin417</strain>
    </source>
</reference>
<proteinExistence type="predicted"/>
<evidence type="ECO:0000313" key="1">
    <source>
        <dbReference type="EMBL" id="OPZ88705.1"/>
    </source>
</evidence>
<organism evidence="1">
    <name type="scientific">candidate division TA06 bacterium ADurb.Bin417</name>
    <dbReference type="NCBI Taxonomy" id="1852828"/>
    <lineage>
        <taxon>Bacteria</taxon>
        <taxon>Bacteria division TA06</taxon>
    </lineage>
</organism>
<sequence length="189" mass="21064">MPEKGLKLSPVFDGYLFYLQEHGETFGAQHVSRTRTCLSIDDFNPSGGLPEPLPGETRSPEEIVRDEYGLAAAAAGRALDCLGRAAPLCATGADRSRLDEETRLTEAIYRANRACWNTARWFIGRNGGDPAVMRLAALDERENALAALPMYAEAPWLEFNRRLDGRYSAAAEMIAEKVRMLDRWLQEND</sequence>
<gene>
    <name evidence="1" type="ORF">BWY73_01626</name>
</gene>
<name>A0A1V5M6C6_UNCT6</name>
<protein>
    <submittedName>
        <fullName evidence="1">Uncharacterized protein</fullName>
    </submittedName>
</protein>
<comment type="caution">
    <text evidence="1">The sequence shown here is derived from an EMBL/GenBank/DDBJ whole genome shotgun (WGS) entry which is preliminary data.</text>
</comment>
<dbReference type="Proteomes" id="UP000485484">
    <property type="component" value="Unassembled WGS sequence"/>
</dbReference>
<dbReference type="AlphaFoldDB" id="A0A1V5M6C6"/>
<accession>A0A1V5M6C6</accession>